<dbReference type="GO" id="GO:0045727">
    <property type="term" value="P:positive regulation of translation"/>
    <property type="evidence" value="ECO:0007669"/>
    <property type="project" value="TreeGrafter"/>
</dbReference>
<evidence type="ECO:0000256" key="3">
    <source>
        <dbReference type="SAM" id="MobiDB-lite"/>
    </source>
</evidence>
<keyword evidence="1 2" id="KW-0694">RNA-binding</keyword>
<feature type="domain" description="HTH La-type RNA-binding" evidence="4">
    <location>
        <begin position="644"/>
        <end position="738"/>
    </location>
</feature>
<evidence type="ECO:0000313" key="5">
    <source>
        <dbReference type="EMBL" id="KAF2661421.1"/>
    </source>
</evidence>
<dbReference type="PANTHER" id="PTHR22792">
    <property type="entry name" value="LUPUS LA PROTEIN-RELATED"/>
    <property type="match status" value="1"/>
</dbReference>
<feature type="region of interest" description="Disordered" evidence="3">
    <location>
        <begin position="24"/>
        <end position="590"/>
    </location>
</feature>
<gene>
    <name evidence="5" type="ORF">K491DRAFT_587223</name>
</gene>
<dbReference type="CDD" id="cd07323">
    <property type="entry name" value="LAM"/>
    <property type="match status" value="1"/>
</dbReference>
<organism evidence="5 6">
    <name type="scientific">Lophiostoma macrostomum CBS 122681</name>
    <dbReference type="NCBI Taxonomy" id="1314788"/>
    <lineage>
        <taxon>Eukaryota</taxon>
        <taxon>Fungi</taxon>
        <taxon>Dikarya</taxon>
        <taxon>Ascomycota</taxon>
        <taxon>Pezizomycotina</taxon>
        <taxon>Dothideomycetes</taxon>
        <taxon>Pleosporomycetidae</taxon>
        <taxon>Pleosporales</taxon>
        <taxon>Lophiostomataceae</taxon>
        <taxon>Lophiostoma</taxon>
    </lineage>
</organism>
<feature type="compositionally biased region" description="Polar residues" evidence="3">
    <location>
        <begin position="790"/>
        <end position="817"/>
    </location>
</feature>
<name>A0A6A6TQ22_9PLEO</name>
<evidence type="ECO:0000256" key="1">
    <source>
        <dbReference type="ARBA" id="ARBA00022884"/>
    </source>
</evidence>
<evidence type="ECO:0000313" key="6">
    <source>
        <dbReference type="Proteomes" id="UP000799324"/>
    </source>
</evidence>
<dbReference type="Gene3D" id="1.10.10.10">
    <property type="entry name" value="Winged helix-like DNA-binding domain superfamily/Winged helix DNA-binding domain"/>
    <property type="match status" value="1"/>
</dbReference>
<feature type="compositionally biased region" description="Gly residues" evidence="3">
    <location>
        <begin position="354"/>
        <end position="367"/>
    </location>
</feature>
<keyword evidence="6" id="KW-1185">Reference proteome</keyword>
<dbReference type="Proteomes" id="UP000799324">
    <property type="component" value="Unassembled WGS sequence"/>
</dbReference>
<sequence>MATSRRSGSDVSAVPVPFSYAQAAKGLSNSSSSTAAPSKPSSGTTTPSKEAHVAPSTAHRGSVPSWADDAEAEDTATEKPQISRDSRTSAGSASVKPTDAQNPITTSGVSSPDLSSSTIVKDDDLSSQHASSESTSTWENKSQASTSVEKTTEPVEKTSEKVKGKNSNKDNFKPLQDAPIPAVNPWARRAELSAKTAQKPAPVRPTNGMSTAALPNGVQQNASITSTKKEKGTKTRDDDRVTQHRGESKQEVESDRSKKNTRGKPFEKDVPKPLSAPLPLPPDRDQESWPTPESAIDEDRKKSQGKGEKTEKERKESTSNQPHGKKEWVTVPYTPTVVFNTPLPNAAGARRGGRGGGRGGAQGGGRPTGLNASGSGPADKEASTPSTLANGDPTRRGRSDATITRDDIPKEKRSGSVGSSPLKEGKLPTFLGEKSSKPLTTPEAENASRRGSIMNEATSSAFPGQNNTFPRQYTSNRPNKNRKGEFASQGDRRKDSDSVSPTKETSGSFDRRTSTATQTDAIEDGDRRSFTFQDAQNSGRGHQNGHHQFSNGHAPTLQPSSTFPLRSPTTFHPEQTPFFPSQSSSRGYRNGLRTQSVTTENMYGRVPGYPGGPQQVPPIQTYGGGMYDYPAIHPMSAVPFSPYGVDHPTLVSMVSTQLEYYFSVDNLCKDMFLRKHMDSQGFVFLSIIAAFNRIRQLTTDMELIKYVCYQSRTIEFRVGPDGRDRLRPHEGWAKWVLAMPERDPAVQNDGPGELHPPPQPHPNGFEQVPYQQYPSIPAGTPSGPVPYPSMNGTHSGVPQASSTPPSEDLPNGQNTEGVNGFAGSNGHNVESASKDVSGEPDSFSDEQVDTLSVIVKPNLAQVPQLPPSASRTFSNGSIDSRSGVPDDSDKLNDTQSSLKVNGTGSSQGPFSPASVPSVTPVRLYWVKDKDAPVESLPLDSTYESYTLLRSKALEQRLYAPPGTCPYDMDVLYQFWSHFLIRSFNTRMYDEFRHFAFEDSVHRNSHVGLANLIKFYGESLLSRHSEMRDRVARHYVAFVNTESEHQRPAMKQMRSALRNDGLDPRNRERIDKYIDEELRAKLE</sequence>
<feature type="compositionally biased region" description="Basic and acidic residues" evidence="3">
    <location>
        <begin position="482"/>
        <end position="497"/>
    </location>
</feature>
<accession>A0A6A6TQ22</accession>
<feature type="compositionally biased region" description="Basic and acidic residues" evidence="3">
    <location>
        <begin position="297"/>
        <end position="317"/>
    </location>
</feature>
<feature type="region of interest" description="Disordered" evidence="3">
    <location>
        <begin position="862"/>
        <end position="914"/>
    </location>
</feature>
<feature type="compositionally biased region" description="Low complexity" evidence="3">
    <location>
        <begin position="24"/>
        <end position="48"/>
    </location>
</feature>
<feature type="compositionally biased region" description="Basic and acidic residues" evidence="3">
    <location>
        <begin position="393"/>
        <end position="414"/>
    </location>
</feature>
<dbReference type="EMBL" id="MU004294">
    <property type="protein sequence ID" value="KAF2661421.1"/>
    <property type="molecule type" value="Genomic_DNA"/>
</dbReference>
<proteinExistence type="predicted"/>
<dbReference type="AlphaFoldDB" id="A0A6A6TQ22"/>
<feature type="compositionally biased region" description="Polar residues" evidence="3">
    <location>
        <begin position="99"/>
        <end position="119"/>
    </location>
</feature>
<reference evidence="5" key="1">
    <citation type="journal article" date="2020" name="Stud. Mycol.">
        <title>101 Dothideomycetes genomes: a test case for predicting lifestyles and emergence of pathogens.</title>
        <authorList>
            <person name="Haridas S."/>
            <person name="Albert R."/>
            <person name="Binder M."/>
            <person name="Bloem J."/>
            <person name="Labutti K."/>
            <person name="Salamov A."/>
            <person name="Andreopoulos B."/>
            <person name="Baker S."/>
            <person name="Barry K."/>
            <person name="Bills G."/>
            <person name="Bluhm B."/>
            <person name="Cannon C."/>
            <person name="Castanera R."/>
            <person name="Culley D."/>
            <person name="Daum C."/>
            <person name="Ezra D."/>
            <person name="Gonzalez J."/>
            <person name="Henrissat B."/>
            <person name="Kuo A."/>
            <person name="Liang C."/>
            <person name="Lipzen A."/>
            <person name="Lutzoni F."/>
            <person name="Magnuson J."/>
            <person name="Mondo S."/>
            <person name="Nolan M."/>
            <person name="Ohm R."/>
            <person name="Pangilinan J."/>
            <person name="Park H.-J."/>
            <person name="Ramirez L."/>
            <person name="Alfaro M."/>
            <person name="Sun H."/>
            <person name="Tritt A."/>
            <person name="Yoshinaga Y."/>
            <person name="Zwiers L.-H."/>
            <person name="Turgeon B."/>
            <person name="Goodwin S."/>
            <person name="Spatafora J."/>
            <person name="Crous P."/>
            <person name="Grigoriev I."/>
        </authorList>
    </citation>
    <scope>NUCLEOTIDE SEQUENCE</scope>
    <source>
        <strain evidence="5">CBS 122681</strain>
    </source>
</reference>
<protein>
    <recommendedName>
        <fullName evidence="4">HTH La-type RNA-binding domain-containing protein</fullName>
    </recommendedName>
</protein>
<feature type="compositionally biased region" description="Basic and acidic residues" evidence="3">
    <location>
        <begin position="150"/>
        <end position="172"/>
    </location>
</feature>
<dbReference type="InterPro" id="IPR045180">
    <property type="entry name" value="La_dom_prot"/>
</dbReference>
<dbReference type="Pfam" id="PF05383">
    <property type="entry name" value="La"/>
    <property type="match status" value="1"/>
</dbReference>
<dbReference type="GO" id="GO:0000339">
    <property type="term" value="F:RNA cap binding"/>
    <property type="evidence" value="ECO:0007669"/>
    <property type="project" value="InterPro"/>
</dbReference>
<dbReference type="InterPro" id="IPR036390">
    <property type="entry name" value="WH_DNA-bd_sf"/>
</dbReference>
<feature type="compositionally biased region" description="Basic and acidic residues" evidence="3">
    <location>
        <begin position="227"/>
        <end position="271"/>
    </location>
</feature>
<evidence type="ECO:0000256" key="2">
    <source>
        <dbReference type="PROSITE-ProRule" id="PRU00332"/>
    </source>
</evidence>
<feature type="compositionally biased region" description="Low complexity" evidence="3">
    <location>
        <begin position="127"/>
        <end position="136"/>
    </location>
</feature>
<dbReference type="SUPFAM" id="SSF46785">
    <property type="entry name" value="Winged helix' DNA-binding domain"/>
    <property type="match status" value="1"/>
</dbReference>
<dbReference type="Pfam" id="PF21071">
    <property type="entry name" value="LARP1_HEAT"/>
    <property type="match status" value="1"/>
</dbReference>
<feature type="compositionally biased region" description="Polar residues" evidence="3">
    <location>
        <begin position="137"/>
        <end position="149"/>
    </location>
</feature>
<feature type="compositionally biased region" description="Polar residues" evidence="3">
    <location>
        <begin position="217"/>
        <end position="226"/>
    </location>
</feature>
<feature type="compositionally biased region" description="Polar residues" evidence="3">
    <location>
        <begin position="867"/>
        <end position="880"/>
    </location>
</feature>
<dbReference type="GO" id="GO:0005829">
    <property type="term" value="C:cytosol"/>
    <property type="evidence" value="ECO:0007669"/>
    <property type="project" value="TreeGrafter"/>
</dbReference>
<evidence type="ECO:0000259" key="4">
    <source>
        <dbReference type="PROSITE" id="PS50961"/>
    </source>
</evidence>
<dbReference type="PROSITE" id="PS50961">
    <property type="entry name" value="HTH_LA"/>
    <property type="match status" value="1"/>
</dbReference>
<dbReference type="InterPro" id="IPR006630">
    <property type="entry name" value="La_HTH"/>
</dbReference>
<dbReference type="PANTHER" id="PTHR22792:SF132">
    <property type="entry name" value="LA-RELATED PROTEIN 1"/>
    <property type="match status" value="1"/>
</dbReference>
<feature type="compositionally biased region" description="Polar residues" evidence="3">
    <location>
        <begin position="530"/>
        <end position="590"/>
    </location>
</feature>
<dbReference type="InterPro" id="IPR006607">
    <property type="entry name" value="DM15"/>
</dbReference>
<feature type="compositionally biased region" description="Polar residues" evidence="3">
    <location>
        <begin position="893"/>
        <end position="914"/>
    </location>
</feature>
<feature type="compositionally biased region" description="Polar residues" evidence="3">
    <location>
        <begin position="455"/>
        <end position="478"/>
    </location>
</feature>
<dbReference type="GO" id="GO:0010494">
    <property type="term" value="C:cytoplasmic stress granule"/>
    <property type="evidence" value="ECO:0007669"/>
    <property type="project" value="TreeGrafter"/>
</dbReference>
<dbReference type="SMART" id="SM00715">
    <property type="entry name" value="LA"/>
    <property type="match status" value="1"/>
</dbReference>
<feature type="region of interest" description="Disordered" evidence="3">
    <location>
        <begin position="743"/>
        <end position="846"/>
    </location>
</feature>
<feature type="compositionally biased region" description="Polar residues" evidence="3">
    <location>
        <begin position="498"/>
        <end position="520"/>
    </location>
</feature>
<dbReference type="InterPro" id="IPR036388">
    <property type="entry name" value="WH-like_DNA-bd_sf"/>
</dbReference>
<dbReference type="OrthoDB" id="340227at2759"/>
<dbReference type="GO" id="GO:0048255">
    <property type="term" value="P:mRNA stabilization"/>
    <property type="evidence" value="ECO:0007669"/>
    <property type="project" value="InterPro"/>
</dbReference>